<dbReference type="Proteomes" id="UP000324797">
    <property type="component" value="Unassembled WGS sequence"/>
</dbReference>
<organism evidence="1 2">
    <name type="scientific">Bradyrhizobium hipponense</name>
    <dbReference type="NCBI Taxonomy" id="2605638"/>
    <lineage>
        <taxon>Bacteria</taxon>
        <taxon>Pseudomonadati</taxon>
        <taxon>Pseudomonadota</taxon>
        <taxon>Alphaproteobacteria</taxon>
        <taxon>Hyphomicrobiales</taxon>
        <taxon>Nitrobacteraceae</taxon>
        <taxon>Bradyrhizobium</taxon>
    </lineage>
</organism>
<dbReference type="AlphaFoldDB" id="A0A5S4YKP7"/>
<dbReference type="EMBL" id="VSTH01000057">
    <property type="protein sequence ID" value="TYO64981.1"/>
    <property type="molecule type" value="Genomic_DNA"/>
</dbReference>
<comment type="caution">
    <text evidence="1">The sequence shown here is derived from an EMBL/GenBank/DDBJ whole genome shotgun (WGS) entry which is preliminary data.</text>
</comment>
<protein>
    <submittedName>
        <fullName evidence="1">Uncharacterized protein</fullName>
    </submittedName>
</protein>
<keyword evidence="2" id="KW-1185">Reference proteome</keyword>
<reference evidence="1 2" key="1">
    <citation type="submission" date="2019-08" db="EMBL/GenBank/DDBJ databases">
        <title>Bradyrhizobium hipponensis sp. nov., a rhizobium isolated from a Lupinus angustifolius root nodule in Tunisia.</title>
        <authorList>
            <person name="Off K."/>
            <person name="Rejili M."/>
            <person name="Mars M."/>
            <person name="Brachmann A."/>
            <person name="Marin M."/>
        </authorList>
    </citation>
    <scope>NUCLEOTIDE SEQUENCE [LARGE SCALE GENOMIC DNA]</scope>
    <source>
        <strain evidence="2">aSej3</strain>
    </source>
</reference>
<accession>A0A5S4YKP7</accession>
<evidence type="ECO:0000313" key="1">
    <source>
        <dbReference type="EMBL" id="TYO64981.1"/>
    </source>
</evidence>
<proteinExistence type="predicted"/>
<name>A0A5S4YKP7_9BRAD</name>
<evidence type="ECO:0000313" key="2">
    <source>
        <dbReference type="Proteomes" id="UP000324797"/>
    </source>
</evidence>
<sequence>MWRHLARFQPVLPGLRAQLSDTGPHHRHCEELLRRNNPDCLSGGTRDCFAALAMTTNVTARRAGLRWLVSRNEPFGAQSPADA</sequence>
<gene>
    <name evidence="1" type="ORF">FXV83_18490</name>
</gene>